<evidence type="ECO:0000256" key="8">
    <source>
        <dbReference type="ARBA" id="ARBA00022842"/>
    </source>
</evidence>
<dbReference type="InterPro" id="IPR043129">
    <property type="entry name" value="ATPase_NBD"/>
</dbReference>
<dbReference type="PANTHER" id="PTHR21060">
    <property type="entry name" value="ACETATE KINASE"/>
    <property type="match status" value="1"/>
</dbReference>
<evidence type="ECO:0000256" key="4">
    <source>
        <dbReference type="ARBA" id="ARBA00022723"/>
    </source>
</evidence>
<dbReference type="PRINTS" id="PR00471">
    <property type="entry name" value="ACETATEKNASE"/>
</dbReference>
<keyword evidence="12" id="KW-1185">Reference proteome</keyword>
<keyword evidence="6 9" id="KW-0418">Kinase</keyword>
<keyword evidence="3 9" id="KW-0808">Transferase</keyword>
<comment type="function">
    <text evidence="9">Catalyzes the formation of acetyl phosphate from acetate and ATP. Can also catalyze the reverse reaction.</text>
</comment>
<dbReference type="EC" id="2.7.2.1" evidence="9"/>
<dbReference type="Proteomes" id="UP000606490">
    <property type="component" value="Unassembled WGS sequence"/>
</dbReference>
<comment type="catalytic activity">
    <reaction evidence="9">
        <text>acetate + ATP = acetyl phosphate + ADP</text>
        <dbReference type="Rhea" id="RHEA:11352"/>
        <dbReference type="ChEBI" id="CHEBI:22191"/>
        <dbReference type="ChEBI" id="CHEBI:30089"/>
        <dbReference type="ChEBI" id="CHEBI:30616"/>
        <dbReference type="ChEBI" id="CHEBI:456216"/>
        <dbReference type="EC" id="2.7.2.1"/>
    </reaction>
</comment>
<comment type="subunit">
    <text evidence="9">Homodimer.</text>
</comment>
<keyword evidence="2 9" id="KW-0963">Cytoplasm</keyword>
<keyword evidence="5 9" id="KW-0547">Nucleotide-binding</keyword>
<evidence type="ECO:0000256" key="10">
    <source>
        <dbReference type="RuleBase" id="RU003835"/>
    </source>
</evidence>
<organism evidence="11 12">
    <name type="scientific">Belnapia mucosa</name>
    <dbReference type="NCBI Taxonomy" id="2804532"/>
    <lineage>
        <taxon>Bacteria</taxon>
        <taxon>Pseudomonadati</taxon>
        <taxon>Pseudomonadota</taxon>
        <taxon>Alphaproteobacteria</taxon>
        <taxon>Acetobacterales</taxon>
        <taxon>Roseomonadaceae</taxon>
        <taxon>Belnapia</taxon>
    </lineage>
</organism>
<dbReference type="SUPFAM" id="SSF53067">
    <property type="entry name" value="Actin-like ATPase domain"/>
    <property type="match status" value="2"/>
</dbReference>
<feature type="binding site" evidence="9">
    <location>
        <position position="16"/>
    </location>
    <ligand>
        <name>ATP</name>
        <dbReference type="ChEBI" id="CHEBI:30616"/>
    </ligand>
</feature>
<dbReference type="InterPro" id="IPR000890">
    <property type="entry name" value="Aliphatic_acid_kin_short-chain"/>
</dbReference>
<evidence type="ECO:0000256" key="9">
    <source>
        <dbReference type="HAMAP-Rule" id="MF_00020"/>
    </source>
</evidence>
<sequence length="404" mass="42308">MPDAVLTLNAGSSSLKFALHEIAGAAEASRAVVRGAIEGIGTAPHFLAHDAAGAMLEERRWPDGAALPHEALLDTLLAWVEAHLCTERLVAVGHRVVHGGDLHAGPALVTPVVLAGLETLSPLAPLHQPHNLAPMRAIAALRPGLPQVACFDTAFHRTMPAVAARLPLPRRFAEEGVRRYGFHGLSYEYIAERLREAAPDLAAGRVVAAHLGNGASLCALRDGRSLDTTMGFTALDGLMMGTRSGSLDPGAVLHLQQRHGLSAAQVEHLLYHESGLRGVSGLSGDMRDLLASDTAAAREAVELFVFRLAREASALAASLGGLDGIVFTAGIGEHAPAIRAAACERLAWLGLVLDPAANARGEMVISAPSSRVRALVIPTNEEAMIARHTLRTLAASRQGEPASA</sequence>
<dbReference type="InterPro" id="IPR004372">
    <property type="entry name" value="Ac/propionate_kinase"/>
</dbReference>
<feature type="binding site" evidence="9">
    <location>
        <position position="381"/>
    </location>
    <ligand>
        <name>Mg(2+)</name>
        <dbReference type="ChEBI" id="CHEBI:18420"/>
    </ligand>
</feature>
<comment type="pathway">
    <text evidence="9">Metabolic intermediate biosynthesis; acetyl-CoA biosynthesis; acetyl-CoA from acetate: step 1/2.</text>
</comment>
<comment type="similarity">
    <text evidence="1 9 10">Belongs to the acetokinase family.</text>
</comment>
<dbReference type="PIRSF" id="PIRSF000722">
    <property type="entry name" value="Acetate_prop_kin"/>
    <property type="match status" value="1"/>
</dbReference>
<evidence type="ECO:0000256" key="3">
    <source>
        <dbReference type="ARBA" id="ARBA00022679"/>
    </source>
</evidence>
<keyword evidence="7 9" id="KW-0067">ATP-binding</keyword>
<accession>A0ABS1V6H3</accession>
<feature type="binding site" evidence="9">
    <location>
        <position position="9"/>
    </location>
    <ligand>
        <name>Mg(2+)</name>
        <dbReference type="ChEBI" id="CHEBI:18420"/>
    </ligand>
</feature>
<name>A0ABS1V6H3_9PROT</name>
<evidence type="ECO:0000256" key="7">
    <source>
        <dbReference type="ARBA" id="ARBA00022840"/>
    </source>
</evidence>
<dbReference type="EMBL" id="JAEUXJ010000004">
    <property type="protein sequence ID" value="MBL6456334.1"/>
    <property type="molecule type" value="Genomic_DNA"/>
</dbReference>
<dbReference type="RefSeq" id="WP_202826052.1">
    <property type="nucleotide sequence ID" value="NZ_JAEUXJ010000004.1"/>
</dbReference>
<feature type="site" description="Transition state stabilizer" evidence="9">
    <location>
        <position position="183"/>
    </location>
</feature>
<dbReference type="GO" id="GO:0008776">
    <property type="term" value="F:acetate kinase activity"/>
    <property type="evidence" value="ECO:0007669"/>
    <property type="project" value="UniProtKB-EC"/>
</dbReference>
<evidence type="ECO:0000313" key="12">
    <source>
        <dbReference type="Proteomes" id="UP000606490"/>
    </source>
</evidence>
<dbReference type="PROSITE" id="PS01076">
    <property type="entry name" value="ACETATE_KINASE_2"/>
    <property type="match status" value="1"/>
</dbReference>
<evidence type="ECO:0000313" key="11">
    <source>
        <dbReference type="EMBL" id="MBL6456334.1"/>
    </source>
</evidence>
<feature type="active site" description="Proton donor/acceptor" evidence="9">
    <location>
        <position position="152"/>
    </location>
</feature>
<gene>
    <name evidence="9" type="primary">ackA</name>
    <name evidence="11" type="ORF">JMJ55_13450</name>
</gene>
<dbReference type="PANTHER" id="PTHR21060:SF21">
    <property type="entry name" value="ACETATE KINASE"/>
    <property type="match status" value="1"/>
</dbReference>
<dbReference type="PROSITE" id="PS01075">
    <property type="entry name" value="ACETATE_KINASE_1"/>
    <property type="match status" value="1"/>
</dbReference>
<feature type="binding site" evidence="9">
    <location>
        <begin position="210"/>
        <end position="214"/>
    </location>
    <ligand>
        <name>ATP</name>
        <dbReference type="ChEBI" id="CHEBI:30616"/>
    </ligand>
</feature>
<dbReference type="InterPro" id="IPR023865">
    <property type="entry name" value="Aliphatic_acid_kinase_CS"/>
</dbReference>
<evidence type="ECO:0000256" key="1">
    <source>
        <dbReference type="ARBA" id="ARBA00008748"/>
    </source>
</evidence>
<feature type="binding site" evidence="9">
    <location>
        <begin position="285"/>
        <end position="287"/>
    </location>
    <ligand>
        <name>ATP</name>
        <dbReference type="ChEBI" id="CHEBI:30616"/>
    </ligand>
</feature>
<dbReference type="NCBIfam" id="TIGR00016">
    <property type="entry name" value="ackA"/>
    <property type="match status" value="1"/>
</dbReference>
<comment type="caution">
    <text evidence="11">The sequence shown here is derived from an EMBL/GenBank/DDBJ whole genome shotgun (WGS) entry which is preliminary data.</text>
</comment>
<dbReference type="Gene3D" id="3.30.420.40">
    <property type="match status" value="2"/>
</dbReference>
<keyword evidence="8 9" id="KW-0460">Magnesium</keyword>
<evidence type="ECO:0000256" key="5">
    <source>
        <dbReference type="ARBA" id="ARBA00022741"/>
    </source>
</evidence>
<keyword evidence="4 9" id="KW-0479">Metal-binding</keyword>
<dbReference type="Pfam" id="PF00871">
    <property type="entry name" value="Acetate_kinase"/>
    <property type="match status" value="1"/>
</dbReference>
<comment type="subcellular location">
    <subcellularLocation>
        <location evidence="9">Cytoplasm</location>
    </subcellularLocation>
</comment>
<evidence type="ECO:0000256" key="2">
    <source>
        <dbReference type="ARBA" id="ARBA00022490"/>
    </source>
</evidence>
<feature type="binding site" evidence="9">
    <location>
        <position position="95"/>
    </location>
    <ligand>
        <name>substrate</name>
    </ligand>
</feature>
<comment type="cofactor">
    <cofactor evidence="9">
        <name>Mg(2+)</name>
        <dbReference type="ChEBI" id="CHEBI:18420"/>
    </cofactor>
    <cofactor evidence="9">
        <name>Mn(2+)</name>
        <dbReference type="ChEBI" id="CHEBI:29035"/>
    </cofactor>
    <text evidence="9">Mg(2+). Can also accept Mn(2+).</text>
</comment>
<evidence type="ECO:0000256" key="6">
    <source>
        <dbReference type="ARBA" id="ARBA00022777"/>
    </source>
</evidence>
<proteinExistence type="inferred from homology"/>
<protein>
    <recommendedName>
        <fullName evidence="9">Acetate kinase</fullName>
        <ecNumber evidence="9">2.7.2.1</ecNumber>
    </recommendedName>
    <alternativeName>
        <fullName evidence="9">Acetokinase</fullName>
    </alternativeName>
</protein>
<feature type="site" description="Transition state stabilizer" evidence="9">
    <location>
        <position position="243"/>
    </location>
</feature>
<reference evidence="11 12" key="1">
    <citation type="submission" date="2021-01" db="EMBL/GenBank/DDBJ databases">
        <title>Belnapia mucosa sp. nov. and Belnapia arida sp. nov., isolated from the Tabernas Desert (Almeria, Spain).</title>
        <authorList>
            <person name="Molina-Menor E."/>
            <person name="Vidal-Verdu A."/>
            <person name="Calonge A."/>
            <person name="Satari L."/>
            <person name="Pereto Magraner J."/>
            <person name="Porcar Miralles M."/>
        </authorList>
    </citation>
    <scope>NUCLEOTIDE SEQUENCE [LARGE SCALE GENOMIC DNA]</scope>
    <source>
        <strain evidence="11 12">T6</strain>
    </source>
</reference>
<dbReference type="HAMAP" id="MF_00020">
    <property type="entry name" value="Acetate_kinase"/>
    <property type="match status" value="1"/>
</dbReference>
<feature type="binding site" evidence="9">
    <location>
        <begin position="330"/>
        <end position="334"/>
    </location>
    <ligand>
        <name>ATP</name>
        <dbReference type="ChEBI" id="CHEBI:30616"/>
    </ligand>
</feature>